<sequence length="284" mass="31348">MPRRATLTYSSEDAPHLGGDELHVYYCRYSGKHAMTTECDLLTAPRRRADSSRVLDLEAYTTKLYMSEGGSKLIRRANGNVEKQHRLFVGKLPVAYSAEGNNRYLYVLEGALTSYAKDEQLRQDGGTPVPPCITGLEAGVTQVSLEIDDRTDRPSLIKISADYVRIGITQAISHSDANEEILEFMRSMVGVRLGQLTLVRGESTRHKLLMVTGTSPAEVFQKLEASQAGPRNSRGEGSTGPWQTMFPALEAYNARSFRSIIGLPGSCHGRPGKELLFEHCRAVP</sequence>
<dbReference type="InterPro" id="IPR036591">
    <property type="entry name" value="YggU-like_sf"/>
</dbReference>
<dbReference type="Proteomes" id="UP001438707">
    <property type="component" value="Unassembled WGS sequence"/>
</dbReference>
<accession>A0AAW1Q4Y6</accession>
<dbReference type="SMART" id="SM01152">
    <property type="entry name" value="DUF167"/>
    <property type="match status" value="1"/>
</dbReference>
<comment type="caution">
    <text evidence="3">The sequence shown here is derived from an EMBL/GenBank/DDBJ whole genome shotgun (WGS) entry which is preliminary data.</text>
</comment>
<dbReference type="PANTHER" id="PTHR47525:SF1">
    <property type="entry name" value="OS07G0295200 PROTEIN"/>
    <property type="match status" value="1"/>
</dbReference>
<dbReference type="InterPro" id="IPR003746">
    <property type="entry name" value="DUF167"/>
</dbReference>
<comment type="similarity">
    <text evidence="1">Belongs to the UPF0235 family.</text>
</comment>
<proteinExistence type="inferred from homology"/>
<dbReference type="EMBL" id="JALJOS010000080">
    <property type="protein sequence ID" value="KAK9816302.1"/>
    <property type="molecule type" value="Genomic_DNA"/>
</dbReference>
<organism evidence="3 4">
    <name type="scientific">Apatococcus lobatus</name>
    <dbReference type="NCBI Taxonomy" id="904363"/>
    <lineage>
        <taxon>Eukaryota</taxon>
        <taxon>Viridiplantae</taxon>
        <taxon>Chlorophyta</taxon>
        <taxon>core chlorophytes</taxon>
        <taxon>Trebouxiophyceae</taxon>
        <taxon>Chlorellales</taxon>
        <taxon>Chlorellaceae</taxon>
        <taxon>Apatococcus</taxon>
    </lineage>
</organism>
<keyword evidence="4" id="KW-1185">Reference proteome</keyword>
<evidence type="ECO:0000313" key="4">
    <source>
        <dbReference type="Proteomes" id="UP001438707"/>
    </source>
</evidence>
<dbReference type="InterPro" id="IPR053323">
    <property type="entry name" value="UPF0235"/>
</dbReference>
<dbReference type="PANTHER" id="PTHR47525">
    <property type="entry name" value="OS07G0295200 PROTEIN"/>
    <property type="match status" value="1"/>
</dbReference>
<feature type="domain" description="STEEP1" evidence="2">
    <location>
        <begin position="20"/>
        <end position="119"/>
    </location>
</feature>
<reference evidence="3 4" key="1">
    <citation type="journal article" date="2024" name="Nat. Commun.">
        <title>Phylogenomics reveals the evolutionary origins of lichenization in chlorophyte algae.</title>
        <authorList>
            <person name="Puginier C."/>
            <person name="Libourel C."/>
            <person name="Otte J."/>
            <person name="Skaloud P."/>
            <person name="Haon M."/>
            <person name="Grisel S."/>
            <person name="Petersen M."/>
            <person name="Berrin J.G."/>
            <person name="Delaux P.M."/>
            <person name="Dal Grande F."/>
            <person name="Keller J."/>
        </authorList>
    </citation>
    <scope>NUCLEOTIDE SEQUENCE [LARGE SCALE GENOMIC DNA]</scope>
    <source>
        <strain evidence="3 4">SAG 2145</strain>
    </source>
</reference>
<dbReference type="Pfam" id="PF02594">
    <property type="entry name" value="DUF167"/>
    <property type="match status" value="1"/>
</dbReference>
<gene>
    <name evidence="3" type="ORF">WJX74_004273</name>
</gene>
<evidence type="ECO:0000256" key="1">
    <source>
        <dbReference type="ARBA" id="ARBA00010364"/>
    </source>
</evidence>
<dbReference type="Gene3D" id="3.30.1200.10">
    <property type="entry name" value="YggU-like"/>
    <property type="match status" value="1"/>
</dbReference>
<evidence type="ECO:0000313" key="3">
    <source>
        <dbReference type="EMBL" id="KAK9816302.1"/>
    </source>
</evidence>
<name>A0AAW1Q4Y6_9CHLO</name>
<protein>
    <recommendedName>
        <fullName evidence="2">STEEP1 domain-containing protein</fullName>
    </recommendedName>
</protein>
<dbReference type="SUPFAM" id="SSF69786">
    <property type="entry name" value="YggU-like"/>
    <property type="match status" value="1"/>
</dbReference>
<dbReference type="InterPro" id="IPR057965">
    <property type="entry name" value="STEEP1_dom"/>
</dbReference>
<dbReference type="AlphaFoldDB" id="A0AAW1Q4Y6"/>
<dbReference type="Pfam" id="PF25809">
    <property type="entry name" value="STEEP1"/>
    <property type="match status" value="1"/>
</dbReference>
<evidence type="ECO:0000259" key="2">
    <source>
        <dbReference type="Pfam" id="PF25809"/>
    </source>
</evidence>